<proteinExistence type="predicted"/>
<evidence type="ECO:0000259" key="1">
    <source>
        <dbReference type="Pfam" id="PF00144"/>
    </source>
</evidence>
<keyword evidence="2" id="KW-0121">Carboxypeptidase</keyword>
<organism evidence="2 3">
    <name type="scientific">Mycobacterium marinum</name>
    <dbReference type="NCBI Taxonomy" id="1781"/>
    <lineage>
        <taxon>Bacteria</taxon>
        <taxon>Bacillati</taxon>
        <taxon>Actinomycetota</taxon>
        <taxon>Actinomycetes</taxon>
        <taxon>Mycobacteriales</taxon>
        <taxon>Mycobacteriaceae</taxon>
        <taxon>Mycobacterium</taxon>
        <taxon>Mycobacterium ulcerans group</taxon>
    </lineage>
</organism>
<dbReference type="Pfam" id="PF00144">
    <property type="entry name" value="Beta-lactamase"/>
    <property type="match status" value="1"/>
</dbReference>
<dbReference type="PANTHER" id="PTHR46825">
    <property type="entry name" value="D-ALANYL-D-ALANINE-CARBOXYPEPTIDASE/ENDOPEPTIDASE AMPH"/>
    <property type="match status" value="1"/>
</dbReference>
<dbReference type="InterPro" id="IPR012338">
    <property type="entry name" value="Beta-lactam/transpept-like"/>
</dbReference>
<dbReference type="PANTHER" id="PTHR46825:SF7">
    <property type="entry name" value="D-ALANYL-D-ALANINE CARBOXYPEPTIDASE"/>
    <property type="match status" value="1"/>
</dbReference>
<accession>A0A3E2MML5</accession>
<keyword evidence="2" id="KW-0378">Hydrolase</keyword>
<evidence type="ECO:0000313" key="3">
    <source>
        <dbReference type="Proteomes" id="UP000257451"/>
    </source>
</evidence>
<keyword evidence="2" id="KW-0645">Protease</keyword>
<dbReference type="AlphaFoldDB" id="A0A3E2MML5"/>
<dbReference type="InterPro" id="IPR050491">
    <property type="entry name" value="AmpC-like"/>
</dbReference>
<dbReference type="Gene3D" id="3.40.710.10">
    <property type="entry name" value="DD-peptidase/beta-lactamase superfamily"/>
    <property type="match status" value="1"/>
</dbReference>
<dbReference type="EC" id="3.4.16.4" evidence="2"/>
<evidence type="ECO:0000313" key="2">
    <source>
        <dbReference type="EMBL" id="RFZ31620.1"/>
    </source>
</evidence>
<reference evidence="2 3" key="1">
    <citation type="journal article" date="2018" name="Sci. Rep.">
        <title>Extensive genomic diversity among Mycobacterium marinum strains revealed by whole genome sequencing.</title>
        <authorList>
            <person name="Das S."/>
            <person name="Pettersson B.M."/>
            <person name="Behra P.R."/>
            <person name="Mallick A."/>
            <person name="Cheramie M."/>
            <person name="Ramesh M."/>
            <person name="Shirreff L."/>
            <person name="DuCote T."/>
            <person name="Dasgupta S."/>
            <person name="Ennis D.G."/>
            <person name="Kirsebom L.A."/>
        </authorList>
    </citation>
    <scope>NUCLEOTIDE SEQUENCE [LARGE SCALE GENOMIC DNA]</scope>
    <source>
        <strain evidence="2 3">Davis1</strain>
    </source>
</reference>
<dbReference type="Proteomes" id="UP000257451">
    <property type="component" value="Unassembled WGS sequence"/>
</dbReference>
<sequence length="435" mass="45907">MRSHTVAFHGVRFLGMSRRGPHTNSFRLLGAVAAFGLIVSGCSDSDGESSSADTSTSSAASSTTAGAATVKPLDQAALQAALDQGAQEFLLPGAVALLRTPSGTVTATYGTTERGGGRPVSVDDHVRVGSNTKTWTATVILELAQEGTLAVTDPVSKYRPDVPNGDNITIEQLLNMRSGLYNYSETPEVNEALDNDPQRVWTPDELLTIAYQNPPYFLPGAGYHYSNTNYVLLGLIAEQLDRKPLAEIYQERIFAPAGLTSTVFPELPDTSLPDPYSHGYFYGTNMLTISDPALPEDMQAAAKNGSLAPADVTNNNPSWTWAAGGGISTANDLATWGEALAGGKVLDGQIQQQRMASIQSTDPSNPAAAGYGWGMAKFGPMYGHTGELPGYNSFMGSDPENNVTLVVWANLAPGVDGHDPAATIARGVIDKMYAG</sequence>
<dbReference type="InterPro" id="IPR001466">
    <property type="entry name" value="Beta-lactam-related"/>
</dbReference>
<dbReference type="EMBL" id="PEDF01000224">
    <property type="protein sequence ID" value="RFZ31620.1"/>
    <property type="molecule type" value="Genomic_DNA"/>
</dbReference>
<protein>
    <submittedName>
        <fullName evidence="2">D-alanyl-D-alanine carboxypeptidase</fullName>
        <ecNumber evidence="2">3.4.16.4</ecNumber>
    </submittedName>
</protein>
<name>A0A3E2MML5_MYCMR</name>
<feature type="domain" description="Beta-lactamase-related" evidence="1">
    <location>
        <begin position="83"/>
        <end position="420"/>
    </location>
</feature>
<comment type="caution">
    <text evidence="2">The sequence shown here is derived from an EMBL/GenBank/DDBJ whole genome shotgun (WGS) entry which is preliminary data.</text>
</comment>
<dbReference type="GO" id="GO:0009002">
    <property type="term" value="F:serine-type D-Ala-D-Ala carboxypeptidase activity"/>
    <property type="evidence" value="ECO:0007669"/>
    <property type="project" value="UniProtKB-EC"/>
</dbReference>
<gene>
    <name evidence="2" type="ORF">DAVIS_05582</name>
</gene>
<dbReference type="SUPFAM" id="SSF56601">
    <property type="entry name" value="beta-lactamase/transpeptidase-like"/>
    <property type="match status" value="1"/>
</dbReference>